<dbReference type="EMBL" id="VCDI01000008">
    <property type="protein sequence ID" value="TLU71073.1"/>
    <property type="molecule type" value="Genomic_DNA"/>
</dbReference>
<comment type="caution">
    <text evidence="2">The sequence shown here is derived from an EMBL/GenBank/DDBJ whole genome shotgun (WGS) entry which is preliminary data.</text>
</comment>
<organism evidence="2 3">
    <name type="scientific">Lichenicoccus roseus</name>
    <dbReference type="NCBI Taxonomy" id="2683649"/>
    <lineage>
        <taxon>Bacteria</taxon>
        <taxon>Pseudomonadati</taxon>
        <taxon>Pseudomonadota</taxon>
        <taxon>Alphaproteobacteria</taxon>
        <taxon>Acetobacterales</taxon>
        <taxon>Acetobacteraceae</taxon>
        <taxon>Lichenicoccus</taxon>
    </lineage>
</organism>
<feature type="chain" id="PRO_5024468259" evidence="1">
    <location>
        <begin position="31"/>
        <end position="75"/>
    </location>
</feature>
<keyword evidence="3" id="KW-1185">Reference proteome</keyword>
<dbReference type="Proteomes" id="UP000305654">
    <property type="component" value="Unassembled WGS sequence"/>
</dbReference>
<reference evidence="2 3" key="1">
    <citation type="submission" date="2019-05" db="EMBL/GenBank/DDBJ databases">
        <authorList>
            <person name="Pankratov T."/>
            <person name="Grouzdev D."/>
        </authorList>
    </citation>
    <scope>NUCLEOTIDE SEQUENCE [LARGE SCALE GENOMIC DNA]</scope>
    <source>
        <strain evidence="2 3">KEBCLARHB70R</strain>
    </source>
</reference>
<name>A0A5R9J2J2_9PROT</name>
<proteinExistence type="predicted"/>
<evidence type="ECO:0000313" key="3">
    <source>
        <dbReference type="Proteomes" id="UP000305654"/>
    </source>
</evidence>
<dbReference type="RefSeq" id="WP_138327429.1">
    <property type="nucleotide sequence ID" value="NZ_VCDI01000008.1"/>
</dbReference>
<accession>A0A5R9J2J2</accession>
<feature type="signal peptide" evidence="1">
    <location>
        <begin position="1"/>
        <end position="30"/>
    </location>
</feature>
<sequence length="75" mass="7749">MLTNHLSRLTLLAILSGAIAGLADGGAAFAQEQIKVTAPHHTARAQTYYSDPTNPHIDKDGLLPNGIVANVGCVG</sequence>
<protein>
    <submittedName>
        <fullName evidence="2">Uncharacterized protein</fullName>
    </submittedName>
</protein>
<gene>
    <name evidence="2" type="ORF">FE263_18010</name>
</gene>
<evidence type="ECO:0000313" key="2">
    <source>
        <dbReference type="EMBL" id="TLU71073.1"/>
    </source>
</evidence>
<evidence type="ECO:0000256" key="1">
    <source>
        <dbReference type="SAM" id="SignalP"/>
    </source>
</evidence>
<keyword evidence="1" id="KW-0732">Signal</keyword>
<dbReference type="AlphaFoldDB" id="A0A5R9J2J2"/>